<dbReference type="SUPFAM" id="SSF52335">
    <property type="entry name" value="Methylglyoxal synthase-like"/>
    <property type="match status" value="1"/>
</dbReference>
<dbReference type="Gene3D" id="3.40.140.20">
    <property type="match status" value="2"/>
</dbReference>
<dbReference type="InterPro" id="IPR024051">
    <property type="entry name" value="AICAR_Tfase_dup_dom_sf"/>
</dbReference>
<feature type="domain" description="MGS-like" evidence="18">
    <location>
        <begin position="1"/>
        <end position="146"/>
    </location>
</feature>
<dbReference type="SMART" id="SM00798">
    <property type="entry name" value="AICARFT_IMPCHas"/>
    <property type="match status" value="1"/>
</dbReference>
<evidence type="ECO:0000256" key="11">
    <source>
        <dbReference type="ARBA" id="ARBA00022755"/>
    </source>
</evidence>
<keyword evidence="19" id="KW-1185">Reference proteome</keyword>
<name>A0A7I4YJR6_HAECO</name>
<dbReference type="SUPFAM" id="SSF53927">
    <property type="entry name" value="Cytidine deaminase-like"/>
    <property type="match status" value="1"/>
</dbReference>
<evidence type="ECO:0000256" key="8">
    <source>
        <dbReference type="ARBA" id="ARBA00017905"/>
    </source>
</evidence>
<keyword evidence="11" id="KW-0658">Purine biosynthesis</keyword>
<evidence type="ECO:0000256" key="16">
    <source>
        <dbReference type="ARBA" id="ARBA00047515"/>
    </source>
</evidence>
<reference evidence="20" key="1">
    <citation type="submission" date="2020-12" db="UniProtKB">
        <authorList>
            <consortium name="WormBaseParasite"/>
        </authorList>
    </citation>
    <scope>IDENTIFICATION</scope>
    <source>
        <strain evidence="20">MHco3</strain>
    </source>
</reference>
<dbReference type="InterPro" id="IPR002695">
    <property type="entry name" value="PurH-like"/>
</dbReference>
<keyword evidence="13" id="KW-0511">Multifunctional enzyme</keyword>
<keyword evidence="9" id="KW-0963">Cytoplasm</keyword>
<dbReference type="FunFam" id="3.40.140.20:FF:000003">
    <property type="entry name" value="Bifunctional purine biosynthesis protein"/>
    <property type="match status" value="1"/>
</dbReference>
<dbReference type="PANTHER" id="PTHR11692:SF0">
    <property type="entry name" value="BIFUNCTIONAL PURINE BIOSYNTHESIS PROTEIN ATIC"/>
    <property type="match status" value="1"/>
</dbReference>
<comment type="catalytic activity">
    <reaction evidence="1">
        <text>10-formyldihydrofolate + 5-amino-1-(5-phospho-beta-D-ribosyl)imidazole-4-carboxamide = 5-formamido-1-(5-phospho-D-ribosyl)imidazole-4-carboxamide + 7,8-dihydrofolate</text>
        <dbReference type="Rhea" id="RHEA:59144"/>
        <dbReference type="ChEBI" id="CHEBI:57451"/>
        <dbReference type="ChEBI" id="CHEBI:57452"/>
        <dbReference type="ChEBI" id="CHEBI:58467"/>
        <dbReference type="ChEBI" id="CHEBI:58475"/>
    </reaction>
    <physiologicalReaction direction="left-to-right" evidence="1">
        <dbReference type="Rhea" id="RHEA:59145"/>
    </physiologicalReaction>
</comment>
<dbReference type="EC" id="3.5.4.10" evidence="7"/>
<dbReference type="GO" id="GO:0004643">
    <property type="term" value="F:phosphoribosylaminoimidazolecarboxamide formyltransferase activity"/>
    <property type="evidence" value="ECO:0007669"/>
    <property type="project" value="UniProtKB-EC"/>
</dbReference>
<dbReference type="OrthoDB" id="6017153at2759"/>
<evidence type="ECO:0000256" key="15">
    <source>
        <dbReference type="ARBA" id="ARBA00046691"/>
    </source>
</evidence>
<proteinExistence type="inferred from homology"/>
<keyword evidence="10" id="KW-0808">Transferase</keyword>
<accession>A0A7I4YJR6</accession>
<evidence type="ECO:0000256" key="13">
    <source>
        <dbReference type="ARBA" id="ARBA00023268"/>
    </source>
</evidence>
<evidence type="ECO:0000256" key="9">
    <source>
        <dbReference type="ARBA" id="ARBA00022490"/>
    </source>
</evidence>
<evidence type="ECO:0000256" key="10">
    <source>
        <dbReference type="ARBA" id="ARBA00022679"/>
    </source>
</evidence>
<dbReference type="AlphaFoldDB" id="A0A7I4YJR6"/>
<evidence type="ECO:0000256" key="7">
    <source>
        <dbReference type="ARBA" id="ARBA00012712"/>
    </source>
</evidence>
<comment type="subcellular location">
    <subcellularLocation>
        <location evidence="2">Cytoplasm</location>
        <location evidence="2">Cytosol</location>
    </subcellularLocation>
</comment>
<dbReference type="InterPro" id="IPR011607">
    <property type="entry name" value="MGS-like_dom"/>
</dbReference>
<protein>
    <recommendedName>
        <fullName evidence="8">Bifunctional purine biosynthesis protein ATIC</fullName>
        <ecNumber evidence="6">2.1.2.3</ecNumber>
        <ecNumber evidence="7">3.5.4.10</ecNumber>
    </recommendedName>
    <alternativeName>
        <fullName evidence="14">AICAR transformylase/inosine monophosphate cyclohydrolase</fullName>
    </alternativeName>
</protein>
<evidence type="ECO:0000256" key="14">
    <source>
        <dbReference type="ARBA" id="ARBA00032307"/>
    </source>
</evidence>
<dbReference type="WBParaSite" id="HCON_00109120-00001">
    <property type="protein sequence ID" value="HCON_00109120-00001"/>
    <property type="gene ID" value="HCON_00109120"/>
</dbReference>
<dbReference type="Pfam" id="PF01808">
    <property type="entry name" value="AICARFT_IMPCHas"/>
    <property type="match status" value="1"/>
</dbReference>
<dbReference type="FunFam" id="3.40.50.1380:FF:000003">
    <property type="entry name" value="Bifunctional purine biosynthesis protein"/>
    <property type="match status" value="1"/>
</dbReference>
<evidence type="ECO:0000256" key="3">
    <source>
        <dbReference type="ARBA" id="ARBA00004844"/>
    </source>
</evidence>
<dbReference type="OMA" id="IKHNNPC"/>
<comment type="catalytic activity">
    <reaction evidence="17">
        <text>IMP + H2O = 5-formamido-1-(5-phospho-D-ribosyl)imidazole-4-carboxamide</text>
        <dbReference type="Rhea" id="RHEA:18445"/>
        <dbReference type="ChEBI" id="CHEBI:15377"/>
        <dbReference type="ChEBI" id="CHEBI:58053"/>
        <dbReference type="ChEBI" id="CHEBI:58467"/>
        <dbReference type="EC" id="3.5.4.10"/>
    </reaction>
    <physiologicalReaction direction="right-to-left" evidence="17">
        <dbReference type="Rhea" id="RHEA:18447"/>
    </physiologicalReaction>
</comment>
<dbReference type="PROSITE" id="PS51855">
    <property type="entry name" value="MGS"/>
    <property type="match status" value="1"/>
</dbReference>
<comment type="pathway">
    <text evidence="3">Purine metabolism; IMP biosynthesis via de novo pathway; IMP from 5-formamido-1-(5-phospho-D-ribosyl)imidazole-4-carboxamide: step 1/1.</text>
</comment>
<dbReference type="NCBIfam" id="NF005492">
    <property type="entry name" value="PRK07106.1"/>
    <property type="match status" value="1"/>
</dbReference>
<dbReference type="GO" id="GO:0005829">
    <property type="term" value="C:cytosol"/>
    <property type="evidence" value="ECO:0007669"/>
    <property type="project" value="UniProtKB-SubCell"/>
</dbReference>
<sequence>MAEERLAILSVWDKTGICELADGLHKAGLTLVASGGTAAALREHGLPVKDVSEITQFNEMLGGRVKTLHPAVHGGILARDTAEDRHEMEVNHFKFVDVVVCNLYPFRATIANPSCTLEEAIENIDIGGVTLLRAAAKNHARVTVLCDPKDYERILKQVQSTGVPLEERKFLAFKAFEHTTSYDESISGYMRRQFTSNGDRSIPLRYGTNPHQKSDAELFSVEEEMPIKVLNGAPGYINILDALNGWQLVKELSEATGLPAAASFKHVSPAGAAIGLPLNESEAQSCMVADLPLDTRKPSLAAAYARARGADRMSSFGDFIALSEKCDELTAKIINREVSDGIVAPSYDPAALSLLAKKKNGNYCVLKVNPNYVPTETEERTVFGLKLRQKRNSAVINATTFINVVGKHNYLNKAATDDLIVATIALKYAQSNSVCFASRGQVIGMGAGQQSRIHCTRLAGEKSCNWWLRQHPVVLALPWKPSVRRAERSNAIDVLCSGVLGDEVSMDQWQQYFTEPVNPLTPEDRTEWMAKQTGVVMSSDAFLPFRDNIDCAKQYGVTYVAHPGGSVRDEDIVEACDEYGITLIHTGLRLFHH</sequence>
<evidence type="ECO:0000256" key="1">
    <source>
        <dbReference type="ARBA" id="ARBA00000945"/>
    </source>
</evidence>
<dbReference type="HAMAP" id="MF_00139">
    <property type="entry name" value="PurH"/>
    <property type="match status" value="1"/>
</dbReference>
<comment type="pathway">
    <text evidence="4">Purine metabolism; IMP biosynthesis via de novo pathway; 5-formamido-1-(5-phospho-D-ribosyl)imidazole-4-carboxamide from 5-amino-1-(5-phospho-D-ribosyl)imidazole-4-carboxamide (10-formyl THF route): step 1/1.</text>
</comment>
<evidence type="ECO:0000259" key="18">
    <source>
        <dbReference type="PROSITE" id="PS51855"/>
    </source>
</evidence>
<dbReference type="Pfam" id="PF02142">
    <property type="entry name" value="MGS"/>
    <property type="match status" value="1"/>
</dbReference>
<dbReference type="InterPro" id="IPR036914">
    <property type="entry name" value="MGS-like_dom_sf"/>
</dbReference>
<evidence type="ECO:0000256" key="17">
    <source>
        <dbReference type="ARBA" id="ARBA00048341"/>
    </source>
</evidence>
<dbReference type="InterPro" id="IPR016193">
    <property type="entry name" value="Cytidine_deaminase-like"/>
</dbReference>
<dbReference type="Proteomes" id="UP000025227">
    <property type="component" value="Unplaced"/>
</dbReference>
<dbReference type="PANTHER" id="PTHR11692">
    <property type="entry name" value="BIFUNCTIONAL PURINE BIOSYNTHESIS PROTEIN PURH"/>
    <property type="match status" value="1"/>
</dbReference>
<evidence type="ECO:0000256" key="6">
    <source>
        <dbReference type="ARBA" id="ARBA00012253"/>
    </source>
</evidence>
<dbReference type="InterPro" id="IPR024050">
    <property type="entry name" value="AICAR_Tfase_insert_dom_sf"/>
</dbReference>
<dbReference type="NCBIfam" id="TIGR00355">
    <property type="entry name" value="purH"/>
    <property type="match status" value="1"/>
</dbReference>
<comment type="subunit">
    <text evidence="15">Homodimer. Associates with internalized INSR complexes on Golgi/endosomal membranes. Interacts with INSR; ATIC together with PRKAA2/AMPK2 and HACD3/PTPLAD1 is proposed to be part of a signaling network regulating INSR autophosphorylation and endocytosis.</text>
</comment>
<comment type="catalytic activity">
    <reaction evidence="16">
        <text>(6R)-10-formyltetrahydrofolate + 5-amino-1-(5-phospho-beta-D-ribosyl)imidazole-4-carboxamide = 5-formamido-1-(5-phospho-D-ribosyl)imidazole-4-carboxamide + (6S)-5,6,7,8-tetrahydrofolate</text>
        <dbReference type="Rhea" id="RHEA:22192"/>
        <dbReference type="ChEBI" id="CHEBI:57453"/>
        <dbReference type="ChEBI" id="CHEBI:58467"/>
        <dbReference type="ChEBI" id="CHEBI:58475"/>
        <dbReference type="ChEBI" id="CHEBI:195366"/>
        <dbReference type="EC" id="2.1.2.3"/>
    </reaction>
    <physiologicalReaction direction="left-to-right" evidence="16">
        <dbReference type="Rhea" id="RHEA:22193"/>
    </physiologicalReaction>
</comment>
<dbReference type="UniPathway" id="UPA00074">
    <property type="reaction ID" value="UER00133"/>
</dbReference>
<evidence type="ECO:0000256" key="12">
    <source>
        <dbReference type="ARBA" id="ARBA00022801"/>
    </source>
</evidence>
<evidence type="ECO:0000313" key="20">
    <source>
        <dbReference type="WBParaSite" id="HCON_00109120-00001"/>
    </source>
</evidence>
<dbReference type="SMART" id="SM00851">
    <property type="entry name" value="MGS"/>
    <property type="match status" value="1"/>
</dbReference>
<keyword evidence="12" id="KW-0378">Hydrolase</keyword>
<dbReference type="Gene3D" id="1.10.287.440">
    <property type="match status" value="1"/>
</dbReference>
<organism evidence="19 20">
    <name type="scientific">Haemonchus contortus</name>
    <name type="common">Barber pole worm</name>
    <dbReference type="NCBI Taxonomy" id="6289"/>
    <lineage>
        <taxon>Eukaryota</taxon>
        <taxon>Metazoa</taxon>
        <taxon>Ecdysozoa</taxon>
        <taxon>Nematoda</taxon>
        <taxon>Chromadorea</taxon>
        <taxon>Rhabditida</taxon>
        <taxon>Rhabditina</taxon>
        <taxon>Rhabditomorpha</taxon>
        <taxon>Strongyloidea</taxon>
        <taxon>Trichostrongylidae</taxon>
        <taxon>Haemonchus</taxon>
    </lineage>
</organism>
<dbReference type="GO" id="GO:0003937">
    <property type="term" value="F:IMP cyclohydrolase activity"/>
    <property type="evidence" value="ECO:0007669"/>
    <property type="project" value="UniProtKB-EC"/>
</dbReference>
<evidence type="ECO:0000256" key="2">
    <source>
        <dbReference type="ARBA" id="ARBA00004514"/>
    </source>
</evidence>
<dbReference type="Gene3D" id="3.40.50.1380">
    <property type="entry name" value="Methylglyoxal synthase-like domain"/>
    <property type="match status" value="1"/>
</dbReference>
<dbReference type="EC" id="2.1.2.3" evidence="6"/>
<dbReference type="GO" id="GO:0006189">
    <property type="term" value="P:'de novo' IMP biosynthetic process"/>
    <property type="evidence" value="ECO:0007669"/>
    <property type="project" value="UniProtKB-UniPathway"/>
</dbReference>
<dbReference type="CDD" id="cd01421">
    <property type="entry name" value="IMPCH"/>
    <property type="match status" value="1"/>
</dbReference>
<evidence type="ECO:0000313" key="19">
    <source>
        <dbReference type="Proteomes" id="UP000025227"/>
    </source>
</evidence>
<evidence type="ECO:0000256" key="4">
    <source>
        <dbReference type="ARBA" id="ARBA00004954"/>
    </source>
</evidence>
<evidence type="ECO:0000256" key="5">
    <source>
        <dbReference type="ARBA" id="ARBA00007667"/>
    </source>
</evidence>
<comment type="similarity">
    <text evidence="5">Belongs to the PurH family.</text>
</comment>
<dbReference type="PIRSF" id="PIRSF000414">
    <property type="entry name" value="AICARFT_IMPCHas"/>
    <property type="match status" value="1"/>
</dbReference>